<accession>A0ACB9D9B4</accession>
<sequence length="122" mass="14104">MAFLDGSPPERLCMPIVDHIESLGGQVRLNSRIQYIHQALLVVLYQAVDILKLLLPEDWKPVPYFKKLEKLVGVPNINVHIWFDRKLNNTYYHLLFSRSPLLSVYADMSVTCKVLEEAAEYC</sequence>
<evidence type="ECO:0000313" key="1">
    <source>
        <dbReference type="EMBL" id="KAI3743213.1"/>
    </source>
</evidence>
<name>A0ACB9D9B4_9ASTR</name>
<protein>
    <submittedName>
        <fullName evidence="1">Uncharacterized protein</fullName>
    </submittedName>
</protein>
<comment type="caution">
    <text evidence="1">The sequence shown here is derived from an EMBL/GenBank/DDBJ whole genome shotgun (WGS) entry which is preliminary data.</text>
</comment>
<keyword evidence="2" id="KW-1185">Reference proteome</keyword>
<proteinExistence type="predicted"/>
<gene>
    <name evidence="1" type="ORF">L1987_60919</name>
</gene>
<dbReference type="Proteomes" id="UP001056120">
    <property type="component" value="Linkage Group LG20"/>
</dbReference>
<evidence type="ECO:0000313" key="2">
    <source>
        <dbReference type="Proteomes" id="UP001056120"/>
    </source>
</evidence>
<reference evidence="1 2" key="2">
    <citation type="journal article" date="2022" name="Mol. Ecol. Resour.">
        <title>The genomes of chicory, endive, great burdock and yacon provide insights into Asteraceae paleo-polyploidization history and plant inulin production.</title>
        <authorList>
            <person name="Fan W."/>
            <person name="Wang S."/>
            <person name="Wang H."/>
            <person name="Wang A."/>
            <person name="Jiang F."/>
            <person name="Liu H."/>
            <person name="Zhao H."/>
            <person name="Xu D."/>
            <person name="Zhang Y."/>
        </authorList>
    </citation>
    <scope>NUCLEOTIDE SEQUENCE [LARGE SCALE GENOMIC DNA]</scope>
    <source>
        <strain evidence="2">cv. Yunnan</strain>
        <tissue evidence="1">Leaves</tissue>
    </source>
</reference>
<reference evidence="2" key="1">
    <citation type="journal article" date="2022" name="Mol. Ecol. Resour.">
        <title>The genomes of chicory, endive, great burdock and yacon provide insights into Asteraceae palaeo-polyploidization history and plant inulin production.</title>
        <authorList>
            <person name="Fan W."/>
            <person name="Wang S."/>
            <person name="Wang H."/>
            <person name="Wang A."/>
            <person name="Jiang F."/>
            <person name="Liu H."/>
            <person name="Zhao H."/>
            <person name="Xu D."/>
            <person name="Zhang Y."/>
        </authorList>
    </citation>
    <scope>NUCLEOTIDE SEQUENCE [LARGE SCALE GENOMIC DNA]</scope>
    <source>
        <strain evidence="2">cv. Yunnan</strain>
    </source>
</reference>
<dbReference type="EMBL" id="CM042037">
    <property type="protein sequence ID" value="KAI3743213.1"/>
    <property type="molecule type" value="Genomic_DNA"/>
</dbReference>
<organism evidence="1 2">
    <name type="scientific">Smallanthus sonchifolius</name>
    <dbReference type="NCBI Taxonomy" id="185202"/>
    <lineage>
        <taxon>Eukaryota</taxon>
        <taxon>Viridiplantae</taxon>
        <taxon>Streptophyta</taxon>
        <taxon>Embryophyta</taxon>
        <taxon>Tracheophyta</taxon>
        <taxon>Spermatophyta</taxon>
        <taxon>Magnoliopsida</taxon>
        <taxon>eudicotyledons</taxon>
        <taxon>Gunneridae</taxon>
        <taxon>Pentapetalae</taxon>
        <taxon>asterids</taxon>
        <taxon>campanulids</taxon>
        <taxon>Asterales</taxon>
        <taxon>Asteraceae</taxon>
        <taxon>Asteroideae</taxon>
        <taxon>Heliantheae alliance</taxon>
        <taxon>Millerieae</taxon>
        <taxon>Smallanthus</taxon>
    </lineage>
</organism>